<comment type="function">
    <text evidence="5">Effector that suppresses plant defense responses during pathogen infection.</text>
</comment>
<dbReference type="Proteomes" id="UP000198211">
    <property type="component" value="Unassembled WGS sequence"/>
</dbReference>
<reference evidence="8" key="1">
    <citation type="submission" date="2017-03" db="EMBL/GenBank/DDBJ databases">
        <title>Phytopthora megakarya and P. palmivora, two closely related causual agents of cacao black pod achieved similar genome size and gene model numbers by different mechanisms.</title>
        <authorList>
            <person name="Ali S."/>
            <person name="Shao J."/>
            <person name="Larry D.J."/>
            <person name="Kronmiller B."/>
            <person name="Shen D."/>
            <person name="Strem M.D."/>
            <person name="Melnick R.L."/>
            <person name="Guiltinan M.J."/>
            <person name="Tyler B.M."/>
            <person name="Meinhardt L.W."/>
            <person name="Bailey B.A."/>
        </authorList>
    </citation>
    <scope>NUCLEOTIDE SEQUENCE [LARGE SCALE GENOMIC DNA]</scope>
    <source>
        <strain evidence="8">zdho120</strain>
    </source>
</reference>
<evidence type="ECO:0000256" key="1">
    <source>
        <dbReference type="ARBA" id="ARBA00004613"/>
    </source>
</evidence>
<evidence type="ECO:0000313" key="7">
    <source>
        <dbReference type="EMBL" id="OWZ01183.1"/>
    </source>
</evidence>
<feature type="region of interest" description="Disordered" evidence="6">
    <location>
        <begin position="46"/>
        <end position="75"/>
    </location>
</feature>
<dbReference type="Pfam" id="PF16810">
    <property type="entry name" value="RXLR"/>
    <property type="match status" value="1"/>
</dbReference>
<gene>
    <name evidence="7" type="ORF">PHMEG_00027486</name>
</gene>
<evidence type="ECO:0000313" key="8">
    <source>
        <dbReference type="Proteomes" id="UP000198211"/>
    </source>
</evidence>
<proteinExistence type="inferred from homology"/>
<feature type="chain" id="PRO_5028504156" description="RxLR effector protein" evidence="5">
    <location>
        <begin position="24"/>
        <end position="141"/>
    </location>
</feature>
<comment type="caution">
    <text evidence="7">The sequence shown here is derived from an EMBL/GenBank/DDBJ whole genome shotgun (WGS) entry which is preliminary data.</text>
</comment>
<evidence type="ECO:0000256" key="5">
    <source>
        <dbReference type="RuleBase" id="RU367124"/>
    </source>
</evidence>
<dbReference type="InterPro" id="IPR031825">
    <property type="entry name" value="RXLR"/>
</dbReference>
<organism evidence="7 8">
    <name type="scientific">Phytophthora megakarya</name>
    <dbReference type="NCBI Taxonomy" id="4795"/>
    <lineage>
        <taxon>Eukaryota</taxon>
        <taxon>Sar</taxon>
        <taxon>Stramenopiles</taxon>
        <taxon>Oomycota</taxon>
        <taxon>Peronosporomycetes</taxon>
        <taxon>Peronosporales</taxon>
        <taxon>Peronosporaceae</taxon>
        <taxon>Phytophthora</taxon>
    </lineage>
</organism>
<evidence type="ECO:0000256" key="4">
    <source>
        <dbReference type="ARBA" id="ARBA00022729"/>
    </source>
</evidence>
<protein>
    <recommendedName>
        <fullName evidence="5">RxLR effector protein</fullName>
    </recommendedName>
</protein>
<keyword evidence="4 5" id="KW-0732">Signal</keyword>
<name>A0A225V756_9STRA</name>
<comment type="similarity">
    <text evidence="2 5">Belongs to the RxLR effector family.</text>
</comment>
<sequence>MRPSSLVLFAAGLVAICAGVSKADVSNVGIVYPSGVIADEDKRFLRSGQSTNGNDSFDDEAERPEGDEEERAGGANLLSAMKQSNMADDSIYANKVFTRWKNYGYTADDVASEVTKALHAKYKTFLSMWKKSGREFPAPRR</sequence>
<keyword evidence="8" id="KW-1185">Reference proteome</keyword>
<keyword evidence="3 5" id="KW-0964">Secreted</keyword>
<evidence type="ECO:0000256" key="2">
    <source>
        <dbReference type="ARBA" id="ARBA00010400"/>
    </source>
</evidence>
<dbReference type="GO" id="GO:0005576">
    <property type="term" value="C:extracellular region"/>
    <property type="evidence" value="ECO:0007669"/>
    <property type="project" value="UniProtKB-SubCell"/>
</dbReference>
<evidence type="ECO:0000256" key="3">
    <source>
        <dbReference type="ARBA" id="ARBA00022525"/>
    </source>
</evidence>
<dbReference type="EMBL" id="NBNE01007041">
    <property type="protein sequence ID" value="OWZ01183.1"/>
    <property type="molecule type" value="Genomic_DNA"/>
</dbReference>
<accession>A0A225V756</accession>
<evidence type="ECO:0000256" key="6">
    <source>
        <dbReference type="SAM" id="MobiDB-lite"/>
    </source>
</evidence>
<feature type="signal peptide" evidence="5">
    <location>
        <begin position="1"/>
        <end position="23"/>
    </location>
</feature>
<dbReference type="AlphaFoldDB" id="A0A225V756"/>
<comment type="domain">
    <text evidence="5">The RxLR-dEER motif acts to carry the protein into the host cell cytoplasm through binding to cell surface phosphatidylinositol-3-phosphate.</text>
</comment>
<feature type="compositionally biased region" description="Acidic residues" evidence="6">
    <location>
        <begin position="56"/>
        <end position="70"/>
    </location>
</feature>
<comment type="subcellular location">
    <subcellularLocation>
        <location evidence="1 5">Secreted</location>
    </subcellularLocation>
</comment>